<dbReference type="PRINTS" id="PR00297">
    <property type="entry name" value="CHAPERONIN10"/>
</dbReference>
<dbReference type="GO" id="GO:0051082">
    <property type="term" value="F:unfolded protein binding"/>
    <property type="evidence" value="ECO:0007669"/>
    <property type="project" value="TreeGrafter"/>
</dbReference>
<proteinExistence type="inferred from homology"/>
<dbReference type="EMBL" id="JACHVY010000002">
    <property type="protein sequence ID" value="MBB2902089.1"/>
    <property type="molecule type" value="Genomic_DNA"/>
</dbReference>
<name>A0A7W4XYA9_KINRA</name>
<gene>
    <name evidence="4" type="ORF">FHR75_002904</name>
</gene>
<reference evidence="4 5" key="2">
    <citation type="submission" date="2020-08" db="EMBL/GenBank/DDBJ databases">
        <authorList>
            <person name="Partida-Martinez L."/>
            <person name="Huntemann M."/>
            <person name="Clum A."/>
            <person name="Wang J."/>
            <person name="Palaniappan K."/>
            <person name="Ritter S."/>
            <person name="Chen I.-M."/>
            <person name="Stamatis D."/>
            <person name="Reddy T."/>
            <person name="O'Malley R."/>
            <person name="Daum C."/>
            <person name="Shapiro N."/>
            <person name="Ivanova N."/>
            <person name="Kyrpides N."/>
            <person name="Woyke T."/>
        </authorList>
    </citation>
    <scope>NUCLEOTIDE SEQUENCE [LARGE SCALE GENOMIC DNA]</scope>
    <source>
        <strain evidence="4 5">AS2.23</strain>
    </source>
</reference>
<accession>A0A7W4XYA9</accession>
<dbReference type="SUPFAM" id="SSF50129">
    <property type="entry name" value="GroES-like"/>
    <property type="match status" value="1"/>
</dbReference>
<dbReference type="CDD" id="cd00320">
    <property type="entry name" value="cpn10"/>
    <property type="match status" value="1"/>
</dbReference>
<dbReference type="Proteomes" id="UP000533269">
    <property type="component" value="Unassembled WGS sequence"/>
</dbReference>
<comment type="subunit">
    <text evidence="3">Heptamer of 7 subunits arranged in a ring.</text>
</comment>
<evidence type="ECO:0000256" key="2">
    <source>
        <dbReference type="ARBA" id="ARBA00023186"/>
    </source>
</evidence>
<organism evidence="4 5">
    <name type="scientific">Kineococcus radiotolerans</name>
    <dbReference type="NCBI Taxonomy" id="131568"/>
    <lineage>
        <taxon>Bacteria</taxon>
        <taxon>Bacillati</taxon>
        <taxon>Actinomycetota</taxon>
        <taxon>Actinomycetes</taxon>
        <taxon>Kineosporiales</taxon>
        <taxon>Kineosporiaceae</taxon>
        <taxon>Kineococcus</taxon>
    </lineage>
</organism>
<dbReference type="InterPro" id="IPR011032">
    <property type="entry name" value="GroES-like_sf"/>
</dbReference>
<dbReference type="GO" id="GO:0044183">
    <property type="term" value="F:protein folding chaperone"/>
    <property type="evidence" value="ECO:0007669"/>
    <property type="project" value="InterPro"/>
</dbReference>
<dbReference type="PANTHER" id="PTHR10772:SF58">
    <property type="entry name" value="CO-CHAPERONIN GROES"/>
    <property type="match status" value="1"/>
</dbReference>
<dbReference type="GO" id="GO:0046872">
    <property type="term" value="F:metal ion binding"/>
    <property type="evidence" value="ECO:0007669"/>
    <property type="project" value="TreeGrafter"/>
</dbReference>
<dbReference type="InterPro" id="IPR020818">
    <property type="entry name" value="Chaperonin_GroES"/>
</dbReference>
<comment type="caution">
    <text evidence="4">The sequence shown here is derived from an EMBL/GenBank/DDBJ whole genome shotgun (WGS) entry which is preliminary data.</text>
</comment>
<dbReference type="SMART" id="SM00883">
    <property type="entry name" value="Cpn10"/>
    <property type="match status" value="1"/>
</dbReference>
<reference evidence="4 5" key="1">
    <citation type="submission" date="2020-08" db="EMBL/GenBank/DDBJ databases">
        <title>The Agave Microbiome: Exploring the role of microbial communities in plant adaptations to desert environments.</title>
        <authorList>
            <person name="Partida-Martinez L.P."/>
        </authorList>
    </citation>
    <scope>NUCLEOTIDE SEQUENCE [LARGE SCALE GENOMIC DNA]</scope>
    <source>
        <strain evidence="4 5">AS2.23</strain>
    </source>
</reference>
<protein>
    <recommendedName>
        <fullName evidence="3">10 kDa chaperonin</fullName>
    </recommendedName>
</protein>
<dbReference type="Gene3D" id="2.30.33.40">
    <property type="entry name" value="GroES chaperonin"/>
    <property type="match status" value="1"/>
</dbReference>
<dbReference type="GO" id="GO:0051087">
    <property type="term" value="F:protein-folding chaperone binding"/>
    <property type="evidence" value="ECO:0007669"/>
    <property type="project" value="TreeGrafter"/>
</dbReference>
<evidence type="ECO:0000313" key="5">
    <source>
        <dbReference type="Proteomes" id="UP000533269"/>
    </source>
</evidence>
<dbReference type="InterPro" id="IPR037124">
    <property type="entry name" value="Chaperonin_GroES_sf"/>
</dbReference>
<comment type="similarity">
    <text evidence="1 3">Belongs to the GroES chaperonin family.</text>
</comment>
<dbReference type="PANTHER" id="PTHR10772">
    <property type="entry name" value="10 KDA HEAT SHOCK PROTEIN"/>
    <property type="match status" value="1"/>
</dbReference>
<evidence type="ECO:0000313" key="4">
    <source>
        <dbReference type="EMBL" id="MBB2902089.1"/>
    </source>
</evidence>
<dbReference type="OMA" id="QHEVEVH"/>
<comment type="function">
    <text evidence="3">Together with the chaperonin GroEL, plays an essential role in assisting protein folding. The GroEL-GroES system forms a nano-cage that allows encapsulation of the non-native substrate proteins and provides a physical environment optimized to promote and accelerate protein folding. GroES binds to the apical surface of the GroEL ring, thereby capping the opening of the GroEL channel.</text>
</comment>
<sequence>MTPPTDPTTPPADRLPVRMLHDRVLVLPDDAAERKSSAGILIPATAAVGKRLSWALVVAVGPHVRQVEQGDRVLFDPEEKAEVELHGKGYTLLRERDLHAVAAPGVEDGGTGLYL</sequence>
<dbReference type="GO" id="GO:0005524">
    <property type="term" value="F:ATP binding"/>
    <property type="evidence" value="ECO:0007669"/>
    <property type="project" value="InterPro"/>
</dbReference>
<evidence type="ECO:0000256" key="3">
    <source>
        <dbReference type="RuleBase" id="RU000535"/>
    </source>
</evidence>
<dbReference type="AlphaFoldDB" id="A0A7W4XYA9"/>
<dbReference type="Pfam" id="PF00166">
    <property type="entry name" value="Cpn10"/>
    <property type="match status" value="1"/>
</dbReference>
<keyword evidence="2 3" id="KW-0143">Chaperone</keyword>
<evidence type="ECO:0000256" key="1">
    <source>
        <dbReference type="ARBA" id="ARBA00006975"/>
    </source>
</evidence>